<evidence type="ECO:0000259" key="5">
    <source>
        <dbReference type="PROSITE" id="PS51294"/>
    </source>
</evidence>
<evidence type="ECO:0000259" key="4">
    <source>
        <dbReference type="PROSITE" id="PS50090"/>
    </source>
</evidence>
<evidence type="ECO:0000256" key="2">
    <source>
        <dbReference type="ARBA" id="ARBA00023242"/>
    </source>
</evidence>
<protein>
    <submittedName>
        <fullName evidence="6">Uncharacterized protein</fullName>
    </submittedName>
</protein>
<feature type="domain" description="Myb-like" evidence="4">
    <location>
        <begin position="517"/>
        <end position="570"/>
    </location>
</feature>
<dbReference type="PANTHER" id="PTHR47430">
    <property type="entry name" value="GB|AAC33480.1"/>
    <property type="match status" value="1"/>
</dbReference>
<dbReference type="PANTHER" id="PTHR47430:SF4">
    <property type="entry name" value="GB|AAC33480.1"/>
    <property type="match status" value="1"/>
</dbReference>
<proteinExistence type="predicted"/>
<dbReference type="SUPFAM" id="SSF46689">
    <property type="entry name" value="Homeodomain-like"/>
    <property type="match status" value="1"/>
</dbReference>
<feature type="compositionally biased region" description="Polar residues" evidence="3">
    <location>
        <begin position="1"/>
        <end position="10"/>
    </location>
</feature>
<reference evidence="6" key="2">
    <citation type="submission" date="2021-03" db="UniProtKB">
        <authorList>
            <consortium name="EnsemblPlants"/>
        </authorList>
    </citation>
    <scope>IDENTIFICATION</scope>
</reference>
<dbReference type="SMART" id="SM00717">
    <property type="entry name" value="SANT"/>
    <property type="match status" value="3"/>
</dbReference>
<evidence type="ECO:0000313" key="6">
    <source>
        <dbReference type="EnsemblPlants" id="AUR62030249-RA:cds"/>
    </source>
</evidence>
<keyword evidence="7" id="KW-1185">Reference proteome</keyword>
<keyword evidence="2" id="KW-0539">Nucleus</keyword>
<dbReference type="Proteomes" id="UP000596660">
    <property type="component" value="Unplaced"/>
</dbReference>
<organism evidence="6 7">
    <name type="scientific">Chenopodium quinoa</name>
    <name type="common">Quinoa</name>
    <dbReference type="NCBI Taxonomy" id="63459"/>
    <lineage>
        <taxon>Eukaryota</taxon>
        <taxon>Viridiplantae</taxon>
        <taxon>Streptophyta</taxon>
        <taxon>Embryophyta</taxon>
        <taxon>Tracheophyta</taxon>
        <taxon>Spermatophyta</taxon>
        <taxon>Magnoliopsida</taxon>
        <taxon>eudicotyledons</taxon>
        <taxon>Gunneridae</taxon>
        <taxon>Pentapetalae</taxon>
        <taxon>Caryophyllales</taxon>
        <taxon>Chenopodiaceae</taxon>
        <taxon>Chenopodioideae</taxon>
        <taxon>Atripliceae</taxon>
        <taxon>Chenopodium</taxon>
    </lineage>
</organism>
<feature type="region of interest" description="Disordered" evidence="3">
    <location>
        <begin position="1"/>
        <end position="145"/>
    </location>
</feature>
<dbReference type="EnsemblPlants" id="AUR62030249-RA">
    <property type="protein sequence ID" value="AUR62030249-RA:cds"/>
    <property type="gene ID" value="AUR62030249"/>
</dbReference>
<dbReference type="GO" id="GO:0005634">
    <property type="term" value="C:nucleus"/>
    <property type="evidence" value="ECO:0007669"/>
    <property type="project" value="UniProtKB-SubCell"/>
</dbReference>
<sequence length="611" mass="70434">MSNEGDVSTSGKKKHKKRKNSEISDLGAEEGNVELADESRPKKKLKQKVLSDSGVDVDFGADMDKSLRKKKKKDVNGIDVDTLWDDNKSKGKMKKGKSGDRREASKVLESSGEAVNEENLEVSRSKRSRKKKNDRDNVDHKENSGIELVKGDFKMKKKSNDNVGDASFVEKQAHNEVIANKKQKNVKDSLGDRYLSEDHLGNSHVNAHKSVEDSQLGGNRAVNLDKELEMNTHCASTNGRQKFRDRGNKKRKEKSRGCYTEVDATDCMPEMNKAAEPSELSTHKKSKKVQFSETVEVFPLSDESIKEKKKMVEVGNEENNNVENGLVQGKRFSKEEDEMVRNAVYKYVEDHQLGEEGVEMVMNCRLHQELKGCWKEIGESLPWRPYLAVYSRAHVLFERSEDRKWTPEEVELVKKFYEKHGPDWKTLGDELGKHRFHVKDVWRRTRYPNLKKGTWSQEEYQNLFNLVNMDLSMKVFTEKRSKHGMLRDNIAWDAVSDQLATRSNSLCCMKWYDSLTSPMVAEGKWANSDDYRMLIALVDRDDACEDDVDWDNLLEHRSGDICRKRWNQMVRHIGEHGRKSFIEQVEILSQRYCPNILEARESYDNRPAVDA</sequence>
<dbReference type="AlphaFoldDB" id="A0A803MJ03"/>
<feature type="domain" description="Myb-like" evidence="4">
    <location>
        <begin position="447"/>
        <end position="515"/>
    </location>
</feature>
<evidence type="ECO:0000256" key="3">
    <source>
        <dbReference type="SAM" id="MobiDB-lite"/>
    </source>
</evidence>
<comment type="subcellular location">
    <subcellularLocation>
        <location evidence="1">Nucleus</location>
    </subcellularLocation>
</comment>
<dbReference type="PROSITE" id="PS50090">
    <property type="entry name" value="MYB_LIKE"/>
    <property type="match status" value="3"/>
</dbReference>
<dbReference type="InterPro" id="IPR001005">
    <property type="entry name" value="SANT/Myb"/>
</dbReference>
<dbReference type="InterPro" id="IPR017930">
    <property type="entry name" value="Myb_dom"/>
</dbReference>
<evidence type="ECO:0000313" key="7">
    <source>
        <dbReference type="Proteomes" id="UP000596660"/>
    </source>
</evidence>
<feature type="domain" description="HTH myb-type" evidence="5">
    <location>
        <begin position="403"/>
        <end position="450"/>
    </location>
</feature>
<feature type="domain" description="Myb-like" evidence="4">
    <location>
        <begin position="404"/>
        <end position="446"/>
    </location>
</feature>
<dbReference type="Gene3D" id="1.10.10.60">
    <property type="entry name" value="Homeodomain-like"/>
    <property type="match status" value="2"/>
</dbReference>
<evidence type="ECO:0000256" key="1">
    <source>
        <dbReference type="ARBA" id="ARBA00004123"/>
    </source>
</evidence>
<dbReference type="Pfam" id="PF13921">
    <property type="entry name" value="Myb_DNA-bind_6"/>
    <property type="match status" value="1"/>
</dbReference>
<name>A0A803MJ03_CHEQI</name>
<accession>A0A803MJ03</accession>
<feature type="compositionally biased region" description="Basic and acidic residues" evidence="3">
    <location>
        <begin position="97"/>
        <end position="106"/>
    </location>
</feature>
<dbReference type="PROSITE" id="PS51294">
    <property type="entry name" value="HTH_MYB"/>
    <property type="match status" value="1"/>
</dbReference>
<reference evidence="6" key="1">
    <citation type="journal article" date="2017" name="Nature">
        <title>The genome of Chenopodium quinoa.</title>
        <authorList>
            <person name="Jarvis D.E."/>
            <person name="Ho Y.S."/>
            <person name="Lightfoot D.J."/>
            <person name="Schmoeckel S.M."/>
            <person name="Li B."/>
            <person name="Borm T.J.A."/>
            <person name="Ohyanagi H."/>
            <person name="Mineta K."/>
            <person name="Michell C.T."/>
            <person name="Saber N."/>
            <person name="Kharbatia N.M."/>
            <person name="Rupper R.R."/>
            <person name="Sharp A.R."/>
            <person name="Dally N."/>
            <person name="Boughton B.A."/>
            <person name="Woo Y.H."/>
            <person name="Gao G."/>
            <person name="Schijlen E.G.W.M."/>
            <person name="Guo X."/>
            <person name="Momin A.A."/>
            <person name="Negrao S."/>
            <person name="Al-Babili S."/>
            <person name="Gehring C."/>
            <person name="Roessner U."/>
            <person name="Jung C."/>
            <person name="Murphy K."/>
            <person name="Arold S.T."/>
            <person name="Gojobori T."/>
            <person name="van der Linden C.G."/>
            <person name="van Loo E.N."/>
            <person name="Jellen E.N."/>
            <person name="Maughan P.J."/>
            <person name="Tester M."/>
        </authorList>
    </citation>
    <scope>NUCLEOTIDE SEQUENCE [LARGE SCALE GENOMIC DNA]</scope>
    <source>
        <strain evidence="6">cv. PI 614886</strain>
    </source>
</reference>
<dbReference type="InterPro" id="IPR009057">
    <property type="entry name" value="Homeodomain-like_sf"/>
</dbReference>
<feature type="compositionally biased region" description="Basic and acidic residues" evidence="3">
    <location>
        <begin position="133"/>
        <end position="145"/>
    </location>
</feature>
<feature type="compositionally biased region" description="Acidic residues" evidence="3">
    <location>
        <begin position="27"/>
        <end position="36"/>
    </location>
</feature>
<dbReference type="Gramene" id="AUR62030249-RA">
    <property type="protein sequence ID" value="AUR62030249-RA:cds"/>
    <property type="gene ID" value="AUR62030249"/>
</dbReference>